<proteinExistence type="predicted"/>
<dbReference type="CDD" id="cd06170">
    <property type="entry name" value="LuxR_C_like"/>
    <property type="match status" value="1"/>
</dbReference>
<dbReference type="SUPFAM" id="SSF46894">
    <property type="entry name" value="C-terminal effector domain of the bipartite response regulators"/>
    <property type="match status" value="1"/>
</dbReference>
<reference evidence="5" key="1">
    <citation type="journal article" date="2019" name="Int. J. Syst. Evol. Microbiol.">
        <title>The Global Catalogue of Microorganisms (GCM) 10K type strain sequencing project: providing services to taxonomists for standard genome sequencing and annotation.</title>
        <authorList>
            <consortium name="The Broad Institute Genomics Platform"/>
            <consortium name="The Broad Institute Genome Sequencing Center for Infectious Disease"/>
            <person name="Wu L."/>
            <person name="Ma J."/>
        </authorList>
    </citation>
    <scope>NUCLEOTIDE SEQUENCE [LARGE SCALE GENOMIC DNA]</scope>
    <source>
        <strain evidence="5">JCM 17591</strain>
    </source>
</reference>
<dbReference type="SMART" id="SM00421">
    <property type="entry name" value="HTH_LUXR"/>
    <property type="match status" value="1"/>
</dbReference>
<comment type="caution">
    <text evidence="4">The sequence shown here is derived from an EMBL/GenBank/DDBJ whole genome shotgun (WGS) entry which is preliminary data.</text>
</comment>
<dbReference type="Pfam" id="PF13191">
    <property type="entry name" value="AAA_16"/>
    <property type="match status" value="1"/>
</dbReference>
<sequence>MVRPAPRMIGREPEYARLLAYLDASEVGVPTAVLITADAGTGKTRLVDEVARTAAERGHTVVRGNCTPSSATRLPFGPIADLMRDLREQHPELRDAVTDEVWAGLAPIVAGWNGDGGAVDAGAAVAADPALSHARLFAAVIVTLSAVAAQQPLVVVIEDLHWADAASLDLLGFVARKLADQNLLLLATSRPPRPSDELADFVFEFTRLGVAQTIELEPLPDVAIAEIIAETEPGLEPPVVAALTARAAGSPFFAARLARHGVRPGLPSDLEQLLRFELRGISPEARRVATLVAAVGGRARFDDLDVLPGAGAVVDELIDRDILTDAGDELRLRHALYGEVLSSSATPQQRRAVHAAAAEMLSARGPVDGEHALELGRHLHAAGRVDEARGQLLRGARHALEARSFALARDAYAELLALPAVSGAGTADEPERAALLLEAVPAYHWSGDVTAALALLDEAARADGADEAQIAYERGRLLSAEGHVAESASSFRAVLALLDPADPAQLGLRARTLAALARDLMNQGDMAESVRTAGQAMADAAAAGERHALVDARVTRAVVSTLVPEPVADASGYAEAELRECARLALADDDLEAAMRAYGNLTYVLGVAEREAEVIAVARETFEKCARYGPVLSIASSVTSNYVSALVALGEWDEALSVARAALAEHVSPSMGIYLHDEIIEVQTLRGEWADAAEHIELARRQFGDGIYAMQLVFNEAVFALWQERPGEAINLIGGILDELREQEDPEMVLQAVEVGLQAHADAFEERFPRARNTQADSVAASLIGLARGVAEADELSPLAVMMLHRSEAEFARLYERDTAKQWRAIAEAALASGHLFEEAYARYRAGVRALSVRASGEASDLLARAHEIAAQLRARPLSDRVLGIVHAGGVKLGATPRKLERREFIGGLSEREMQVLELIAQGLSNRDIAARLFISERTVGVHVSRILGKLGVRNRTEAARAVGSVDSGVT</sequence>
<keyword evidence="5" id="KW-1185">Reference proteome</keyword>
<dbReference type="InterPro" id="IPR016032">
    <property type="entry name" value="Sig_transdc_resp-reg_C-effctor"/>
</dbReference>
<evidence type="ECO:0000256" key="2">
    <source>
        <dbReference type="ARBA" id="ARBA00022840"/>
    </source>
</evidence>
<evidence type="ECO:0000256" key="1">
    <source>
        <dbReference type="ARBA" id="ARBA00022741"/>
    </source>
</evidence>
<dbReference type="InterPro" id="IPR041664">
    <property type="entry name" value="AAA_16"/>
</dbReference>
<name>A0ABP8AAD2_9MICO</name>
<keyword evidence="1" id="KW-0547">Nucleotide-binding</keyword>
<dbReference type="PROSITE" id="PS00622">
    <property type="entry name" value="HTH_LUXR_1"/>
    <property type="match status" value="1"/>
</dbReference>
<dbReference type="RefSeq" id="WP_344756828.1">
    <property type="nucleotide sequence ID" value="NZ_BAABBW010000006.1"/>
</dbReference>
<dbReference type="PRINTS" id="PR00038">
    <property type="entry name" value="HTHLUXR"/>
</dbReference>
<organism evidence="4 5">
    <name type="scientific">Gryllotalpicola koreensis</name>
    <dbReference type="NCBI Taxonomy" id="993086"/>
    <lineage>
        <taxon>Bacteria</taxon>
        <taxon>Bacillati</taxon>
        <taxon>Actinomycetota</taxon>
        <taxon>Actinomycetes</taxon>
        <taxon>Micrococcales</taxon>
        <taxon>Microbacteriaceae</taxon>
        <taxon>Gryllotalpicola</taxon>
    </lineage>
</organism>
<dbReference type="EMBL" id="BAABBW010000006">
    <property type="protein sequence ID" value="GAA4180626.1"/>
    <property type="molecule type" value="Genomic_DNA"/>
</dbReference>
<protein>
    <submittedName>
        <fullName evidence="4">Helix-turn-helix transcriptional regulator</fullName>
    </submittedName>
</protein>
<dbReference type="PANTHER" id="PTHR16305:SF35">
    <property type="entry name" value="TRANSCRIPTIONAL ACTIVATOR DOMAIN"/>
    <property type="match status" value="1"/>
</dbReference>
<dbReference type="Proteomes" id="UP001501079">
    <property type="component" value="Unassembled WGS sequence"/>
</dbReference>
<evidence type="ECO:0000313" key="4">
    <source>
        <dbReference type="EMBL" id="GAA4180626.1"/>
    </source>
</evidence>
<dbReference type="PROSITE" id="PS50043">
    <property type="entry name" value="HTH_LUXR_2"/>
    <property type="match status" value="1"/>
</dbReference>
<dbReference type="Gene3D" id="1.25.40.10">
    <property type="entry name" value="Tetratricopeptide repeat domain"/>
    <property type="match status" value="1"/>
</dbReference>
<dbReference type="InterPro" id="IPR011990">
    <property type="entry name" value="TPR-like_helical_dom_sf"/>
</dbReference>
<feature type="domain" description="HTH luxR-type" evidence="3">
    <location>
        <begin position="902"/>
        <end position="967"/>
    </location>
</feature>
<dbReference type="InterPro" id="IPR000792">
    <property type="entry name" value="Tscrpt_reg_LuxR_C"/>
</dbReference>
<dbReference type="InterPro" id="IPR027417">
    <property type="entry name" value="P-loop_NTPase"/>
</dbReference>
<evidence type="ECO:0000313" key="5">
    <source>
        <dbReference type="Proteomes" id="UP001501079"/>
    </source>
</evidence>
<gene>
    <name evidence="4" type="ORF">GCM10022287_34720</name>
</gene>
<keyword evidence="2" id="KW-0067">ATP-binding</keyword>
<evidence type="ECO:0000259" key="3">
    <source>
        <dbReference type="PROSITE" id="PS50043"/>
    </source>
</evidence>
<dbReference type="InterPro" id="IPR036388">
    <property type="entry name" value="WH-like_DNA-bd_sf"/>
</dbReference>
<dbReference type="Gene3D" id="1.10.10.10">
    <property type="entry name" value="Winged helix-like DNA-binding domain superfamily/Winged helix DNA-binding domain"/>
    <property type="match status" value="1"/>
</dbReference>
<dbReference type="Pfam" id="PF00196">
    <property type="entry name" value="GerE"/>
    <property type="match status" value="1"/>
</dbReference>
<dbReference type="SUPFAM" id="SSF52540">
    <property type="entry name" value="P-loop containing nucleoside triphosphate hydrolases"/>
    <property type="match status" value="1"/>
</dbReference>
<accession>A0ABP8AAD2</accession>
<dbReference type="PANTHER" id="PTHR16305">
    <property type="entry name" value="TESTICULAR SOLUBLE ADENYLYL CYCLASE"/>
    <property type="match status" value="1"/>
</dbReference>